<dbReference type="PRINTS" id="PR00502">
    <property type="entry name" value="NUDIXFAMILY"/>
</dbReference>
<evidence type="ECO:0000259" key="7">
    <source>
        <dbReference type="PROSITE" id="PS51462"/>
    </source>
</evidence>
<dbReference type="AlphaFoldDB" id="A0A7V1LLU7"/>
<keyword evidence="5" id="KW-0460">Magnesium</keyword>
<gene>
    <name evidence="8" type="ORF">ENJ10_06850</name>
</gene>
<dbReference type="SUPFAM" id="SSF55811">
    <property type="entry name" value="Nudix"/>
    <property type="match status" value="1"/>
</dbReference>
<comment type="caution">
    <text evidence="8">The sequence shown here is derived from an EMBL/GenBank/DDBJ whole genome shotgun (WGS) entry which is preliminary data.</text>
</comment>
<dbReference type="Proteomes" id="UP000886005">
    <property type="component" value="Unassembled WGS sequence"/>
</dbReference>
<dbReference type="PROSITE" id="PS51462">
    <property type="entry name" value="NUDIX"/>
    <property type="match status" value="1"/>
</dbReference>
<feature type="domain" description="Nudix hydrolase" evidence="7">
    <location>
        <begin position="1"/>
        <end position="129"/>
    </location>
</feature>
<comment type="similarity">
    <text evidence="2 6">Belongs to the Nudix hydrolase family.</text>
</comment>
<accession>A0A7V1LLU7</accession>
<protein>
    <submittedName>
        <fullName evidence="8">8-oxo-dGTP diphosphatase</fullName>
    </submittedName>
</protein>
<dbReference type="PRINTS" id="PR01402">
    <property type="entry name" value="MUTATORMUTX"/>
</dbReference>
<dbReference type="PANTHER" id="PTHR43758">
    <property type="entry name" value="7,8-DIHYDRO-8-OXOGUANINE TRIPHOSPHATASE"/>
    <property type="match status" value="1"/>
</dbReference>
<name>A0A7V1LLU7_CALAY</name>
<evidence type="ECO:0000256" key="2">
    <source>
        <dbReference type="ARBA" id="ARBA00005582"/>
    </source>
</evidence>
<dbReference type="EMBL" id="DRLD01000188">
    <property type="protein sequence ID" value="HED10389.1"/>
    <property type="molecule type" value="Genomic_DNA"/>
</dbReference>
<evidence type="ECO:0000313" key="8">
    <source>
        <dbReference type="EMBL" id="HED10389.1"/>
    </source>
</evidence>
<evidence type="ECO:0000256" key="5">
    <source>
        <dbReference type="ARBA" id="ARBA00022842"/>
    </source>
</evidence>
<comment type="cofactor">
    <cofactor evidence="1">
        <name>Mg(2+)</name>
        <dbReference type="ChEBI" id="CHEBI:18420"/>
    </cofactor>
</comment>
<dbReference type="Pfam" id="PF00293">
    <property type="entry name" value="NUDIX"/>
    <property type="match status" value="1"/>
</dbReference>
<keyword evidence="4 6" id="KW-0378">Hydrolase</keyword>
<dbReference type="InterPro" id="IPR003562">
    <property type="entry name" value="Mutator_MutX_prot"/>
</dbReference>
<dbReference type="InterPro" id="IPR000086">
    <property type="entry name" value="NUDIX_hydrolase_dom"/>
</dbReference>
<evidence type="ECO:0000256" key="1">
    <source>
        <dbReference type="ARBA" id="ARBA00001946"/>
    </source>
</evidence>
<sequence>MKLATLCYVQNDTHTLMLHRNKKENDTHKGKWNGLGGKLEAGETPEDCVIREVYEESGLTIVQPQLKGLITFPMFDGRDDWYVFMFTARQYSGELIDSPEGTLQWIENEKVPELNLWEGDRIFIPWLAQKTFFSAVFEYEKGKYQKHRVIFYT</sequence>
<dbReference type="Gene3D" id="3.90.79.10">
    <property type="entry name" value="Nucleoside Triphosphate Pyrophosphohydrolase"/>
    <property type="match status" value="1"/>
</dbReference>
<dbReference type="InterPro" id="IPR015797">
    <property type="entry name" value="NUDIX_hydrolase-like_dom_sf"/>
</dbReference>
<reference evidence="8" key="1">
    <citation type="journal article" date="2020" name="mSystems">
        <title>Genome- and Community-Level Interaction Insights into Carbon Utilization and Element Cycling Functions of Hydrothermarchaeota in Hydrothermal Sediment.</title>
        <authorList>
            <person name="Zhou Z."/>
            <person name="Liu Y."/>
            <person name="Xu W."/>
            <person name="Pan J."/>
            <person name="Luo Z.H."/>
            <person name="Li M."/>
        </authorList>
    </citation>
    <scope>NUCLEOTIDE SEQUENCE [LARGE SCALE GENOMIC DNA]</scope>
    <source>
        <strain evidence="8">HyVt-456</strain>
    </source>
</reference>
<evidence type="ECO:0000256" key="3">
    <source>
        <dbReference type="ARBA" id="ARBA00022723"/>
    </source>
</evidence>
<keyword evidence="3" id="KW-0479">Metal-binding</keyword>
<dbReference type="GO" id="GO:0006281">
    <property type="term" value="P:DNA repair"/>
    <property type="evidence" value="ECO:0007669"/>
    <property type="project" value="InterPro"/>
</dbReference>
<dbReference type="InterPro" id="IPR020084">
    <property type="entry name" value="NUDIX_hydrolase_CS"/>
</dbReference>
<organism evidence="8">
    <name type="scientific">Caldithrix abyssi</name>
    <dbReference type="NCBI Taxonomy" id="187145"/>
    <lineage>
        <taxon>Bacteria</taxon>
        <taxon>Pseudomonadati</taxon>
        <taxon>Calditrichota</taxon>
        <taxon>Calditrichia</taxon>
        <taxon>Calditrichales</taxon>
        <taxon>Calditrichaceae</taxon>
        <taxon>Caldithrix</taxon>
    </lineage>
</organism>
<dbReference type="GO" id="GO:0008413">
    <property type="term" value="F:8-oxo-7,8-dihydroguanosine triphosphate pyrophosphatase activity"/>
    <property type="evidence" value="ECO:0007669"/>
    <property type="project" value="InterPro"/>
</dbReference>
<dbReference type="GO" id="GO:0005737">
    <property type="term" value="C:cytoplasm"/>
    <property type="evidence" value="ECO:0007669"/>
    <property type="project" value="TreeGrafter"/>
</dbReference>
<proteinExistence type="inferred from homology"/>
<evidence type="ECO:0000256" key="6">
    <source>
        <dbReference type="RuleBase" id="RU003476"/>
    </source>
</evidence>
<dbReference type="InterPro" id="IPR020476">
    <property type="entry name" value="Nudix_hydrolase"/>
</dbReference>
<dbReference type="PANTHER" id="PTHR43758:SF2">
    <property type="entry name" value="OXIDIZED PURINE NUCLEOSIDE TRIPHOSPHATE HYDROLASE"/>
    <property type="match status" value="1"/>
</dbReference>
<dbReference type="CDD" id="cd18886">
    <property type="entry name" value="NUDIX_MutT_Nudt1"/>
    <property type="match status" value="1"/>
</dbReference>
<dbReference type="GO" id="GO:0046872">
    <property type="term" value="F:metal ion binding"/>
    <property type="evidence" value="ECO:0007669"/>
    <property type="project" value="UniProtKB-KW"/>
</dbReference>
<dbReference type="PROSITE" id="PS00893">
    <property type="entry name" value="NUDIX_BOX"/>
    <property type="match status" value="1"/>
</dbReference>
<evidence type="ECO:0000256" key="4">
    <source>
        <dbReference type="ARBA" id="ARBA00022801"/>
    </source>
</evidence>